<comment type="subcellular location">
    <subcellularLocation>
        <location evidence="1">Nucleus</location>
    </subcellularLocation>
</comment>
<proteinExistence type="predicted"/>
<dbReference type="AlphaFoldDB" id="A0A9P0H8C7"/>
<dbReference type="PANTHER" id="PTHR13495:SF0">
    <property type="entry name" value="PSME3-INTERACTING PROTEIN"/>
    <property type="match status" value="1"/>
</dbReference>
<dbReference type="Proteomes" id="UP001152798">
    <property type="component" value="Chromosome 3"/>
</dbReference>
<evidence type="ECO:0000313" key="6">
    <source>
        <dbReference type="EMBL" id="CAH1397319.1"/>
    </source>
</evidence>
<accession>A0A9P0H8C7</accession>
<evidence type="ECO:0000256" key="1">
    <source>
        <dbReference type="ARBA" id="ARBA00004123"/>
    </source>
</evidence>
<dbReference type="GO" id="GO:0005634">
    <property type="term" value="C:nucleus"/>
    <property type="evidence" value="ECO:0007669"/>
    <property type="project" value="UniProtKB-SubCell"/>
</dbReference>
<keyword evidence="7" id="KW-1185">Reference proteome</keyword>
<dbReference type="OrthoDB" id="75807at2759"/>
<feature type="compositionally biased region" description="Polar residues" evidence="4">
    <location>
        <begin position="174"/>
        <end position="193"/>
    </location>
</feature>
<dbReference type="InterPro" id="IPR039845">
    <property type="entry name" value="FAM192A"/>
</dbReference>
<dbReference type="Pfam" id="PF10187">
    <property type="entry name" value="FAM192A_Fyv6_N"/>
    <property type="match status" value="1"/>
</dbReference>
<dbReference type="EMBL" id="OV725079">
    <property type="protein sequence ID" value="CAH1397319.1"/>
    <property type="molecule type" value="Genomic_DNA"/>
</dbReference>
<feature type="coiled-coil region" evidence="3">
    <location>
        <begin position="45"/>
        <end position="115"/>
    </location>
</feature>
<evidence type="ECO:0000256" key="3">
    <source>
        <dbReference type="SAM" id="Coils"/>
    </source>
</evidence>
<sequence>MSSGFISETEIAEKRRVRQEEWEKVRQPNQPLEAPEEEYDPRSLFERLEEQKKKKELEYEETHRLKNMIKGLDDDEIEFLDLVDRSKLEEEKKKSEEERREIADFRNKVASLHEQSLEQRIQHEIRQPFRINNNIKSGRTSQTKLLAGAVIKKRPSETKSEAKENPKRLRPLSEDNNNEGVDSSERVTVTTENDQPKAGSLTCIGILPGVGNYDISSDESDCSTDIEEDKVRYDLLGRRIKKKCKSGSESDSSSYEHCGGPSIESLVSSDED</sequence>
<evidence type="ECO:0000256" key="2">
    <source>
        <dbReference type="ARBA" id="ARBA00023242"/>
    </source>
</evidence>
<organism evidence="6 7">
    <name type="scientific">Nezara viridula</name>
    <name type="common">Southern green stink bug</name>
    <name type="synonym">Cimex viridulus</name>
    <dbReference type="NCBI Taxonomy" id="85310"/>
    <lineage>
        <taxon>Eukaryota</taxon>
        <taxon>Metazoa</taxon>
        <taxon>Ecdysozoa</taxon>
        <taxon>Arthropoda</taxon>
        <taxon>Hexapoda</taxon>
        <taxon>Insecta</taxon>
        <taxon>Pterygota</taxon>
        <taxon>Neoptera</taxon>
        <taxon>Paraneoptera</taxon>
        <taxon>Hemiptera</taxon>
        <taxon>Heteroptera</taxon>
        <taxon>Panheteroptera</taxon>
        <taxon>Pentatomomorpha</taxon>
        <taxon>Pentatomoidea</taxon>
        <taxon>Pentatomidae</taxon>
        <taxon>Pentatominae</taxon>
        <taxon>Nezara</taxon>
    </lineage>
</organism>
<dbReference type="PANTHER" id="PTHR13495">
    <property type="entry name" value="NEFA-INTERACTING NUCLEAR PROTEIN NIP30"/>
    <property type="match status" value="1"/>
</dbReference>
<reference evidence="6" key="1">
    <citation type="submission" date="2022-01" db="EMBL/GenBank/DDBJ databases">
        <authorList>
            <person name="King R."/>
        </authorList>
    </citation>
    <scope>NUCLEOTIDE SEQUENCE</scope>
</reference>
<evidence type="ECO:0000259" key="5">
    <source>
        <dbReference type="Pfam" id="PF10187"/>
    </source>
</evidence>
<feature type="compositionally biased region" description="Basic and acidic residues" evidence="4">
    <location>
        <begin position="16"/>
        <end position="26"/>
    </location>
</feature>
<keyword evidence="3" id="KW-0175">Coiled coil</keyword>
<feature type="domain" description="FAM192A/Fyv6 N-terminal" evidence="5">
    <location>
        <begin position="5"/>
        <end position="106"/>
    </location>
</feature>
<dbReference type="InterPro" id="IPR019331">
    <property type="entry name" value="FAM192A/Fyv6_N"/>
</dbReference>
<feature type="region of interest" description="Disordered" evidence="4">
    <location>
        <begin position="244"/>
        <end position="272"/>
    </location>
</feature>
<feature type="region of interest" description="Disordered" evidence="4">
    <location>
        <begin position="148"/>
        <end position="200"/>
    </location>
</feature>
<evidence type="ECO:0000256" key="4">
    <source>
        <dbReference type="SAM" id="MobiDB-lite"/>
    </source>
</evidence>
<protein>
    <recommendedName>
        <fullName evidence="5">FAM192A/Fyv6 N-terminal domain-containing protein</fullName>
    </recommendedName>
</protein>
<gene>
    <name evidence="6" type="ORF">NEZAVI_LOCUS7166</name>
</gene>
<feature type="region of interest" description="Disordered" evidence="4">
    <location>
        <begin position="16"/>
        <end position="42"/>
    </location>
</feature>
<feature type="compositionally biased region" description="Basic and acidic residues" evidence="4">
    <location>
        <begin position="154"/>
        <end position="173"/>
    </location>
</feature>
<name>A0A9P0H8C7_NEZVI</name>
<evidence type="ECO:0000313" key="7">
    <source>
        <dbReference type="Proteomes" id="UP001152798"/>
    </source>
</evidence>
<keyword evidence="2" id="KW-0539">Nucleus</keyword>